<sequence>MPSPYELVLGHRLADLHPRLAAYFGEIPPGSVGRGSGTFDRVGTPRRWLWPALAVLARAGVAFPAWEHDVPFTVENRPVVDSRGSTAVSARRTFLFGRGERTMIDAITAEPASDGTGGSGGSGGAALHLVDHLGTARRVTTRLRASVIGGELHLHGDRVGLRIGPWHVEILRPLSPTVELVERFDDEAGRQHVSVELRLPVLGRIYEYSGHFDYAVRAADASTDRPGGTP</sequence>
<evidence type="ECO:0000313" key="2">
    <source>
        <dbReference type="EMBL" id="GAA4267596.1"/>
    </source>
</evidence>
<evidence type="ECO:0000259" key="1">
    <source>
        <dbReference type="Pfam" id="PF13761"/>
    </source>
</evidence>
<accession>A0ABP8E6A9</accession>
<reference evidence="3" key="1">
    <citation type="journal article" date="2019" name="Int. J. Syst. Evol. Microbiol.">
        <title>The Global Catalogue of Microorganisms (GCM) 10K type strain sequencing project: providing services to taxonomists for standard genome sequencing and annotation.</title>
        <authorList>
            <consortium name="The Broad Institute Genomics Platform"/>
            <consortium name="The Broad Institute Genome Sequencing Center for Infectious Disease"/>
            <person name="Wu L."/>
            <person name="Ma J."/>
        </authorList>
    </citation>
    <scope>NUCLEOTIDE SEQUENCE [LARGE SCALE GENOMIC DNA]</scope>
    <source>
        <strain evidence="3">JCM 17442</strain>
    </source>
</reference>
<feature type="domain" description="DUF4166" evidence="1">
    <location>
        <begin position="16"/>
        <end position="212"/>
    </location>
</feature>
<gene>
    <name evidence="2" type="ORF">GCM10022256_32080</name>
</gene>
<dbReference type="Pfam" id="PF13761">
    <property type="entry name" value="DUF4166"/>
    <property type="match status" value="1"/>
</dbReference>
<dbReference type="InterPro" id="IPR025311">
    <property type="entry name" value="DUF4166"/>
</dbReference>
<name>A0ABP8E6A9_9MICO</name>
<dbReference type="RefSeq" id="WP_344798046.1">
    <property type="nucleotide sequence ID" value="NZ_BAABAU010000005.1"/>
</dbReference>
<proteinExistence type="predicted"/>
<comment type="caution">
    <text evidence="2">The sequence shown here is derived from an EMBL/GenBank/DDBJ whole genome shotgun (WGS) entry which is preliminary data.</text>
</comment>
<protein>
    <submittedName>
        <fullName evidence="2">DUF4166 domain-containing protein</fullName>
    </submittedName>
</protein>
<dbReference type="Proteomes" id="UP001501594">
    <property type="component" value="Unassembled WGS sequence"/>
</dbReference>
<keyword evidence="3" id="KW-1185">Reference proteome</keyword>
<evidence type="ECO:0000313" key="3">
    <source>
        <dbReference type="Proteomes" id="UP001501594"/>
    </source>
</evidence>
<organism evidence="2 3">
    <name type="scientific">Frondihabitans peucedani</name>
    <dbReference type="NCBI Taxonomy" id="598626"/>
    <lineage>
        <taxon>Bacteria</taxon>
        <taxon>Bacillati</taxon>
        <taxon>Actinomycetota</taxon>
        <taxon>Actinomycetes</taxon>
        <taxon>Micrococcales</taxon>
        <taxon>Microbacteriaceae</taxon>
        <taxon>Frondihabitans</taxon>
    </lineage>
</organism>
<dbReference type="EMBL" id="BAABAU010000005">
    <property type="protein sequence ID" value="GAA4267596.1"/>
    <property type="molecule type" value="Genomic_DNA"/>
</dbReference>